<dbReference type="Proteomes" id="UP000092018">
    <property type="component" value="Chromosome 1"/>
</dbReference>
<dbReference type="KEGG" id="vbr:A6E01_05670"/>
<sequence length="644" mass="72064">MSKIVIISFITLLVSLLPHSALSITTLEKENLITIRNQVFGGSTLNASLTQTTLSGETPPVFPYHLHDRVLLTWQIKPSEIEQFASAIELPPYLSVSKVSSLTESKLHRRFAAWLNKQNGSSFSLFSQQDKHYYLMADIAQTSGAEQGLKVEWKTFVTVAGSTQIQVYRFASFKEIPGNDLLELNTLTPSEITLDKLKGRIRSSLISTNGYVLELDIPIGRSTQGKTFSQAYLDAAENTLGPKGAQTRYYYDGSSVSARLHKVKINKATVSSTFPWSEYAHNLVEVIIPKDDMSFMAQPVTANVTVQSPALGPADCYNPMIPNSLSKQYACLVASAFGAPDMGIPPTPPQKVFESMFANTPPMYIPTFYFALQDLYQGLSTLGGISKPTLFFELKTAPKTIFINFEINPNKVKAFKKAFLPSHFKLAKMRFYPEQKKAVYAISLNLYESRGANLNGIRAEWSTYVINPLEDNPKPRFSVIEAQSNVGGLDPLYTLQRLRNGDVPLPFRIESIESIIQSPNPTLTYQFAEETGIQAYLINNEHNSELNIDIAYPTNSNQLFTKPLTSWMEANDYVYWGEVAEILKYDRQVMFADLMVFEATDKDVIHDTTFAEYVKPKPLPIVIWLGGQSIALQPWGNLESIEPE</sequence>
<protein>
    <submittedName>
        <fullName evidence="1">Uncharacterized protein</fullName>
    </submittedName>
</protein>
<organism evidence="1 2">
    <name type="scientific">Vibrio breoganii</name>
    <dbReference type="NCBI Taxonomy" id="553239"/>
    <lineage>
        <taxon>Bacteria</taxon>
        <taxon>Pseudomonadati</taxon>
        <taxon>Pseudomonadota</taxon>
        <taxon>Gammaproteobacteria</taxon>
        <taxon>Vibrionales</taxon>
        <taxon>Vibrionaceae</taxon>
        <taxon>Vibrio</taxon>
    </lineage>
</organism>
<evidence type="ECO:0000313" key="1">
    <source>
        <dbReference type="EMBL" id="ANO32722.1"/>
    </source>
</evidence>
<dbReference type="AlphaFoldDB" id="A0AAN1CRS0"/>
<accession>A0AAN1CRS0</accession>
<evidence type="ECO:0000313" key="2">
    <source>
        <dbReference type="Proteomes" id="UP000092018"/>
    </source>
</evidence>
<name>A0AAN1CRS0_9VIBR</name>
<proteinExistence type="predicted"/>
<dbReference type="EMBL" id="CP016177">
    <property type="protein sequence ID" value="ANO32722.1"/>
    <property type="molecule type" value="Genomic_DNA"/>
</dbReference>
<reference evidence="1 2" key="1">
    <citation type="submission" date="2016-06" db="EMBL/GenBank/DDBJ databases">
        <title>Adaptive Radiation by Waves of Gene Transfer Leads to Fine-Scale Resource Partitioning in Marine Microbes.</title>
        <authorList>
            <person name="Hehemann J.-H."/>
            <person name="Arevalo P."/>
            <person name="Datta M.S."/>
            <person name="Yu X."/>
            <person name="Corzett C."/>
            <person name="Henschel A."/>
            <person name="Preheim S.P."/>
            <person name="Timberlake S."/>
            <person name="Alm E.J."/>
            <person name="Polz M.F."/>
        </authorList>
    </citation>
    <scope>NUCLEOTIDE SEQUENCE [LARGE SCALE GENOMIC DNA]</scope>
    <source>
        <strain evidence="1 2">FF50</strain>
    </source>
</reference>
<gene>
    <name evidence="1" type="ORF">A6E01_05670</name>
</gene>
<dbReference type="RefSeq" id="WP_065209771.1">
    <property type="nucleotide sequence ID" value="NZ_CP016177.1"/>
</dbReference>